<dbReference type="HOGENOM" id="CLU_1299050_0_0_11"/>
<dbReference type="EMBL" id="ACUX02000004">
    <property type="protein sequence ID" value="EEZ62166.1"/>
    <property type="molecule type" value="Genomic_DNA"/>
</dbReference>
<dbReference type="Proteomes" id="UP000006001">
    <property type="component" value="Unassembled WGS sequence"/>
</dbReference>
<proteinExistence type="predicted"/>
<name>D0WEM8_SLAES</name>
<dbReference type="AlphaFoldDB" id="D0WEM8"/>
<protein>
    <submittedName>
        <fullName evidence="1">Uncharacterized protein</fullName>
    </submittedName>
</protein>
<gene>
    <name evidence="1" type="ORF">HMPREF0762_00258</name>
</gene>
<organism evidence="1 2">
    <name type="scientific">Slackia exigua (strain ATCC 700122 / DSM 15923 / CIP 105133 / JCM 11022 / KCTC 5966 / S-7)</name>
    <dbReference type="NCBI Taxonomy" id="649764"/>
    <lineage>
        <taxon>Bacteria</taxon>
        <taxon>Bacillati</taxon>
        <taxon>Actinomycetota</taxon>
        <taxon>Coriobacteriia</taxon>
        <taxon>Eggerthellales</taxon>
        <taxon>Eggerthellaceae</taxon>
        <taxon>Slackia</taxon>
    </lineage>
</organism>
<sequence>MRRGREEARLRSFIDRSADMIPAPSDAMPFVAVPRLAASGDEDALFLERSFALVPVRHAVLARRILWLGSGVETSETLAAARSRLFRLGLPQTLDDDGGMRERSSWNQVLSASVAFSPEDDFDLRLRFFASLIAWSVRKDVHDEDIRDAAAAPKSASVRFPVGDREEGRAMRAGKGRPSFQTRDARVQLGVLQHILDRRAYRRIAWTLEEGL</sequence>
<reference evidence="1" key="1">
    <citation type="submission" date="2009-10" db="EMBL/GenBank/DDBJ databases">
        <authorList>
            <person name="Weinstock G."/>
            <person name="Sodergren E."/>
            <person name="Clifton S."/>
            <person name="Fulton L."/>
            <person name="Fulton B."/>
            <person name="Courtney L."/>
            <person name="Fronick C."/>
            <person name="Harrison M."/>
            <person name="Strong C."/>
            <person name="Farmer C."/>
            <person name="Delahaunty K."/>
            <person name="Markovic C."/>
            <person name="Hall O."/>
            <person name="Minx P."/>
            <person name="Tomlinson C."/>
            <person name="Mitreva M."/>
            <person name="Nelson J."/>
            <person name="Hou S."/>
            <person name="Wollam A."/>
            <person name="Pepin K.H."/>
            <person name="Johnson M."/>
            <person name="Bhonagiri V."/>
            <person name="Nash W.E."/>
            <person name="Warren W."/>
            <person name="Chinwalla A."/>
            <person name="Mardis E.R."/>
            <person name="Wilson R.K."/>
        </authorList>
    </citation>
    <scope>NUCLEOTIDE SEQUENCE [LARGE SCALE GENOMIC DNA]</scope>
    <source>
        <strain evidence="1">ATCC 700122</strain>
    </source>
</reference>
<evidence type="ECO:0000313" key="2">
    <source>
        <dbReference type="Proteomes" id="UP000006001"/>
    </source>
</evidence>
<accession>D0WEM8</accession>
<comment type="caution">
    <text evidence="1">The sequence shown here is derived from an EMBL/GenBank/DDBJ whole genome shotgun (WGS) entry which is preliminary data.</text>
</comment>
<keyword evidence="2" id="KW-1185">Reference proteome</keyword>
<dbReference type="STRING" id="649764.HMPREF0762_00258"/>
<evidence type="ECO:0000313" key="1">
    <source>
        <dbReference type="EMBL" id="EEZ62166.1"/>
    </source>
</evidence>